<evidence type="ECO:0000313" key="8">
    <source>
        <dbReference type="Proteomes" id="UP000887540"/>
    </source>
</evidence>
<feature type="transmembrane region" description="Helical" evidence="6">
    <location>
        <begin position="50"/>
        <end position="73"/>
    </location>
</feature>
<feature type="transmembrane region" description="Helical" evidence="6">
    <location>
        <begin position="290"/>
        <end position="312"/>
    </location>
</feature>
<dbReference type="AlphaFoldDB" id="A0A914DQG5"/>
<feature type="transmembrane region" description="Helical" evidence="6">
    <location>
        <begin position="16"/>
        <end position="38"/>
    </location>
</feature>
<feature type="transmembrane region" description="Helical" evidence="6">
    <location>
        <begin position="149"/>
        <end position="171"/>
    </location>
</feature>
<feature type="transmembrane region" description="Helical" evidence="6">
    <location>
        <begin position="373"/>
        <end position="394"/>
    </location>
</feature>
<evidence type="ECO:0000256" key="2">
    <source>
        <dbReference type="ARBA" id="ARBA00022448"/>
    </source>
</evidence>
<feature type="domain" description="Major facilitator superfamily (MFS) profile" evidence="7">
    <location>
        <begin position="15"/>
        <end position="468"/>
    </location>
</feature>
<feature type="transmembrane region" description="Helical" evidence="6">
    <location>
        <begin position="183"/>
        <end position="206"/>
    </location>
</feature>
<dbReference type="InterPro" id="IPR020846">
    <property type="entry name" value="MFS_dom"/>
</dbReference>
<accession>A0A914DQG5</accession>
<dbReference type="PROSITE" id="PS50850">
    <property type="entry name" value="MFS"/>
    <property type="match status" value="1"/>
</dbReference>
<comment type="subcellular location">
    <subcellularLocation>
        <location evidence="1">Endomembrane system</location>
        <topology evidence="1">Multi-pass membrane protein</topology>
    </subcellularLocation>
</comment>
<evidence type="ECO:0000259" key="7">
    <source>
        <dbReference type="PROSITE" id="PS50850"/>
    </source>
</evidence>
<keyword evidence="5 6" id="KW-0472">Membrane</keyword>
<dbReference type="WBParaSite" id="ACRNAN_scaffold3413.g11600.t1">
    <property type="protein sequence ID" value="ACRNAN_scaffold3413.g11600.t1"/>
    <property type="gene ID" value="ACRNAN_scaffold3413.g11600"/>
</dbReference>
<evidence type="ECO:0000256" key="5">
    <source>
        <dbReference type="ARBA" id="ARBA00023136"/>
    </source>
</evidence>
<name>A0A914DQG5_9BILA</name>
<evidence type="ECO:0000256" key="1">
    <source>
        <dbReference type="ARBA" id="ARBA00004127"/>
    </source>
</evidence>
<evidence type="ECO:0000256" key="4">
    <source>
        <dbReference type="ARBA" id="ARBA00022989"/>
    </source>
</evidence>
<keyword evidence="2" id="KW-0813">Transport</keyword>
<dbReference type="Pfam" id="PF07690">
    <property type="entry name" value="MFS_1"/>
    <property type="match status" value="1"/>
</dbReference>
<dbReference type="Gene3D" id="1.20.1250.20">
    <property type="entry name" value="MFS general substrate transporter like domains"/>
    <property type="match status" value="1"/>
</dbReference>
<evidence type="ECO:0000256" key="6">
    <source>
        <dbReference type="SAM" id="Phobius"/>
    </source>
</evidence>
<dbReference type="GO" id="GO:0022857">
    <property type="term" value="F:transmembrane transporter activity"/>
    <property type="evidence" value="ECO:0007669"/>
    <property type="project" value="InterPro"/>
</dbReference>
<dbReference type="InterPro" id="IPR011701">
    <property type="entry name" value="MFS"/>
</dbReference>
<evidence type="ECO:0000256" key="3">
    <source>
        <dbReference type="ARBA" id="ARBA00022692"/>
    </source>
</evidence>
<dbReference type="GO" id="GO:0012505">
    <property type="term" value="C:endomembrane system"/>
    <property type="evidence" value="ECO:0007669"/>
    <property type="project" value="UniProtKB-SubCell"/>
</dbReference>
<keyword evidence="3 6" id="KW-0812">Transmembrane</keyword>
<dbReference type="CDD" id="cd17326">
    <property type="entry name" value="MFS_MFSD8"/>
    <property type="match status" value="1"/>
</dbReference>
<dbReference type="Proteomes" id="UP000887540">
    <property type="component" value="Unplaced"/>
</dbReference>
<organism evidence="8 9">
    <name type="scientific">Acrobeloides nanus</name>
    <dbReference type="NCBI Taxonomy" id="290746"/>
    <lineage>
        <taxon>Eukaryota</taxon>
        <taxon>Metazoa</taxon>
        <taxon>Ecdysozoa</taxon>
        <taxon>Nematoda</taxon>
        <taxon>Chromadorea</taxon>
        <taxon>Rhabditida</taxon>
        <taxon>Tylenchina</taxon>
        <taxon>Cephalobomorpha</taxon>
        <taxon>Cephaloboidea</taxon>
        <taxon>Cephalobidae</taxon>
        <taxon>Acrobeloides</taxon>
    </lineage>
</organism>
<evidence type="ECO:0000313" key="9">
    <source>
        <dbReference type="WBParaSite" id="ACRNAN_scaffold3413.g11600.t1"/>
    </source>
</evidence>
<dbReference type="SUPFAM" id="SSF103473">
    <property type="entry name" value="MFS general substrate transporter"/>
    <property type="match status" value="1"/>
</dbReference>
<dbReference type="PANTHER" id="PTHR23510">
    <property type="entry name" value="INNER MEMBRANE TRANSPORT PROTEIN YAJR"/>
    <property type="match status" value="1"/>
</dbReference>
<dbReference type="GO" id="GO:0005765">
    <property type="term" value="C:lysosomal membrane"/>
    <property type="evidence" value="ECO:0007669"/>
    <property type="project" value="TreeGrafter"/>
</dbReference>
<feature type="transmembrane region" description="Helical" evidence="6">
    <location>
        <begin position="85"/>
        <end position="105"/>
    </location>
</feature>
<reference evidence="9" key="1">
    <citation type="submission" date="2022-11" db="UniProtKB">
        <authorList>
            <consortium name="WormBaseParasite"/>
        </authorList>
    </citation>
    <scope>IDENTIFICATION</scope>
</reference>
<feature type="transmembrane region" description="Helical" evidence="6">
    <location>
        <begin position="324"/>
        <end position="346"/>
    </location>
</feature>
<keyword evidence="4 6" id="KW-1133">Transmembrane helix</keyword>
<sequence length="488" mass="53544">MTEKLIDKTNSDWKNIYLISIFAFVDAFQFSFFVWSFWPYAQQLDSTISPSFIGIIMALSGVGEAFFAPIFGYWANRIGHINPPLISSLLISLIGNAMYTCMSLVPTPLRSHALLISRFFSGAGSANRGTYLAYVASASLETDRTKSMALAGGGALIGLVGGPSMQAAFTWIGSGWDFYGVRISMYTAPGILAMLINVSCIFFLVLCFDDCLDNRTGPIDNISTMSISNSEDSRLNSIDLLTTQISQYDLIAVLVCMTTRAARMFVTSNVESIGSPYSQLMFNFDDTEVLHYNSLIQSGIGFLTTVMLIIYASTSYTEKVSERANVIGAMFALLVFHLVTFSWPFLPGTVNCSNLKINGLNEWCQSLKPVNLYIYYGSYVLVFGIALPCLNNSLQSLYSLVLGKGRQGTMQGINQAVGSLSRILGPIVMSTTFTTFGPQATWGVEIAMLTLFILIWVVTFRRLVPAAQRQRKIFFAASGLTSFIGSKS</sequence>
<dbReference type="InterPro" id="IPR051068">
    <property type="entry name" value="MFS_Domain-Containing_Protein"/>
</dbReference>
<protein>
    <submittedName>
        <fullName evidence="9">Major facilitator superfamily (MFS) profile domain-containing protein</fullName>
    </submittedName>
</protein>
<dbReference type="PANTHER" id="PTHR23510:SF3">
    <property type="entry name" value="MAJOR FACILITATOR SUPERFAMILY DOMAIN-CONTAINING PROTEIN 8"/>
    <property type="match status" value="1"/>
</dbReference>
<feature type="transmembrane region" description="Helical" evidence="6">
    <location>
        <begin position="442"/>
        <end position="464"/>
    </location>
</feature>
<proteinExistence type="predicted"/>
<dbReference type="InterPro" id="IPR036259">
    <property type="entry name" value="MFS_trans_sf"/>
</dbReference>
<keyword evidence="8" id="KW-1185">Reference proteome</keyword>